<evidence type="ECO:0000313" key="2">
    <source>
        <dbReference type="EMBL" id="SMO47752.1"/>
    </source>
</evidence>
<dbReference type="AlphaFoldDB" id="A0A521BKX8"/>
<keyword evidence="1" id="KW-0732">Signal</keyword>
<dbReference type="RefSeq" id="WP_142527051.1">
    <property type="nucleotide sequence ID" value="NZ_CBCSJO010000003.1"/>
</dbReference>
<sequence>MSRYTNLRFAPLLCRPLCGLLVGTFCCFCCPAATAQEDAAIKDISSHLAESLPEEEDLSELTERLSFYKKNPVDLNHAKPEQLKELVFLSALQISNLLRHIRANGQMRDVLELQGIDDFDAETIRRLMPFVTVKQEAGYRSLLSLQQVLNNGNSELMLRYGQVLKKQKGYEDLPGSRYLGSPQKLLLKYRYNLGDQAFFCFTGEKDAGEEFFRGRSRLGFDFLSASLALYKNGHFKKIVIGDYSLQFGQGLTLWTGSSFGKGADVAGVAKKDNGLRSYTSTSENAFFRGAGSTFSLLKNIDLTTFISLRNLDANLSPLSTIGASGLHRTASEIRNKGSLQQFLYGIAVELRQSSLEAGMVAYHTAYDHPFVTGSQLYKQYAFEGESLSNFGSWYNYSFKSIYLFGEAAKSSPGGLAVLQGAMTSISRSLSAVILYRNYGKDHHTFYSQGIAAGSASSNEKGWYAGVHWGRGTRWDASVYADLFHFPWAKYRIDSASNGTDLMGQLSYSPRKKLKLMLKANLRLSQQNGITGLPLAGVKKENYRLGSSWELNRKIKLENRLEITRYQKGKAPVTYGYLIYEDASYSPMSSKIGGNARLAFFNTESYENRIYAYEDDVLYGAGSGLYNGRGIRTFLNLNYKLSRRLKAWLRYAVYCYPGKEKTGTGLDEIEGSSKPEIKLQLRYQF</sequence>
<gene>
    <name evidence="2" type="ORF">SAMN06265348_102391</name>
</gene>
<reference evidence="2 3" key="1">
    <citation type="submission" date="2017-05" db="EMBL/GenBank/DDBJ databases">
        <authorList>
            <person name="Varghese N."/>
            <person name="Submissions S."/>
        </authorList>
    </citation>
    <scope>NUCLEOTIDE SEQUENCE [LARGE SCALE GENOMIC DNA]</scope>
    <source>
        <strain evidence="2 3">DSM 19036</strain>
    </source>
</reference>
<proteinExistence type="predicted"/>
<dbReference type="Proteomes" id="UP000320300">
    <property type="component" value="Unassembled WGS sequence"/>
</dbReference>
<evidence type="ECO:0000256" key="1">
    <source>
        <dbReference type="SAM" id="SignalP"/>
    </source>
</evidence>
<dbReference type="InterPro" id="IPR010994">
    <property type="entry name" value="RuvA_2-like"/>
</dbReference>
<organism evidence="2 3">
    <name type="scientific">Pedobacter westerhofensis</name>
    <dbReference type="NCBI Taxonomy" id="425512"/>
    <lineage>
        <taxon>Bacteria</taxon>
        <taxon>Pseudomonadati</taxon>
        <taxon>Bacteroidota</taxon>
        <taxon>Sphingobacteriia</taxon>
        <taxon>Sphingobacteriales</taxon>
        <taxon>Sphingobacteriaceae</taxon>
        <taxon>Pedobacter</taxon>
    </lineage>
</organism>
<dbReference type="OrthoDB" id="9766750at2"/>
<feature type="chain" id="PRO_5021809040" evidence="1">
    <location>
        <begin position="36"/>
        <end position="684"/>
    </location>
</feature>
<accession>A0A521BKX8</accession>
<feature type="signal peptide" evidence="1">
    <location>
        <begin position="1"/>
        <end position="35"/>
    </location>
</feature>
<keyword evidence="3" id="KW-1185">Reference proteome</keyword>
<dbReference type="SUPFAM" id="SSF47781">
    <property type="entry name" value="RuvA domain 2-like"/>
    <property type="match status" value="1"/>
</dbReference>
<protein>
    <submittedName>
        <fullName evidence="2">Helix-hairpin-helix motif-containing protein</fullName>
    </submittedName>
</protein>
<evidence type="ECO:0000313" key="3">
    <source>
        <dbReference type="Proteomes" id="UP000320300"/>
    </source>
</evidence>
<dbReference type="EMBL" id="FXTN01000002">
    <property type="protein sequence ID" value="SMO47752.1"/>
    <property type="molecule type" value="Genomic_DNA"/>
</dbReference>
<name>A0A521BKX8_9SPHI</name>